<evidence type="ECO:0000313" key="1">
    <source>
        <dbReference type="EMBL" id="KAK8141023.1"/>
    </source>
</evidence>
<keyword evidence="2" id="KW-1185">Reference proteome</keyword>
<proteinExistence type="predicted"/>
<gene>
    <name evidence="1" type="ORF">G3M48_001024</name>
</gene>
<evidence type="ECO:0000313" key="2">
    <source>
        <dbReference type="Proteomes" id="UP001397290"/>
    </source>
</evidence>
<comment type="caution">
    <text evidence="1">The sequence shown here is derived from an EMBL/GenBank/DDBJ whole genome shotgun (WGS) entry which is preliminary data.</text>
</comment>
<name>A0AAW0RFU6_9HYPO</name>
<dbReference type="Proteomes" id="UP001397290">
    <property type="component" value="Unassembled WGS sequence"/>
</dbReference>
<dbReference type="AlphaFoldDB" id="A0AAW0RFU6"/>
<dbReference type="EMBL" id="JAAHCF010001263">
    <property type="protein sequence ID" value="KAK8141023.1"/>
    <property type="molecule type" value="Genomic_DNA"/>
</dbReference>
<reference evidence="1 2" key="1">
    <citation type="submission" date="2020-02" db="EMBL/GenBank/DDBJ databases">
        <title>Comparative genomics of the hypocrealean fungal genus Beauvera.</title>
        <authorList>
            <person name="Showalter D.N."/>
            <person name="Bushley K.E."/>
            <person name="Rehner S.A."/>
        </authorList>
    </citation>
    <scope>NUCLEOTIDE SEQUENCE [LARGE SCALE GENOMIC DNA]</scope>
    <source>
        <strain evidence="1 2">ARSEF4384</strain>
    </source>
</reference>
<accession>A0AAW0RFU6</accession>
<protein>
    <submittedName>
        <fullName evidence="1">Uncharacterized protein</fullName>
    </submittedName>
</protein>
<organism evidence="1 2">
    <name type="scientific">Beauveria asiatica</name>
    <dbReference type="NCBI Taxonomy" id="1069075"/>
    <lineage>
        <taxon>Eukaryota</taxon>
        <taxon>Fungi</taxon>
        <taxon>Dikarya</taxon>
        <taxon>Ascomycota</taxon>
        <taxon>Pezizomycotina</taxon>
        <taxon>Sordariomycetes</taxon>
        <taxon>Hypocreomycetidae</taxon>
        <taxon>Hypocreales</taxon>
        <taxon>Cordycipitaceae</taxon>
        <taxon>Beauveria</taxon>
    </lineage>
</organism>
<sequence length="122" mass="13757">MSEPTPEPKEATVTFYSYCPVTSEQHSFTVDHDDVLSSETLEEIAKKIRYSWPRKMSEERSRALMEVIYKVIAWEKGATLEHPVLPKLGSYPDAKKRKLPGQAHARPLHTALGAGAKMPVLH</sequence>